<feature type="transmembrane region" description="Helical" evidence="5">
    <location>
        <begin position="138"/>
        <end position="159"/>
    </location>
</feature>
<dbReference type="InParanoid" id="A0A3N4KUE6"/>
<dbReference type="STRING" id="1392247.A0A3N4KUE6"/>
<evidence type="ECO:0000256" key="2">
    <source>
        <dbReference type="ARBA" id="ARBA00022692"/>
    </source>
</evidence>
<reference evidence="7 8" key="1">
    <citation type="journal article" date="2018" name="Nat. Ecol. Evol.">
        <title>Pezizomycetes genomes reveal the molecular basis of ectomycorrhizal truffle lifestyle.</title>
        <authorList>
            <person name="Murat C."/>
            <person name="Payen T."/>
            <person name="Noel B."/>
            <person name="Kuo A."/>
            <person name="Morin E."/>
            <person name="Chen J."/>
            <person name="Kohler A."/>
            <person name="Krizsan K."/>
            <person name="Balestrini R."/>
            <person name="Da Silva C."/>
            <person name="Montanini B."/>
            <person name="Hainaut M."/>
            <person name="Levati E."/>
            <person name="Barry K.W."/>
            <person name="Belfiori B."/>
            <person name="Cichocki N."/>
            <person name="Clum A."/>
            <person name="Dockter R.B."/>
            <person name="Fauchery L."/>
            <person name="Guy J."/>
            <person name="Iotti M."/>
            <person name="Le Tacon F."/>
            <person name="Lindquist E.A."/>
            <person name="Lipzen A."/>
            <person name="Malagnac F."/>
            <person name="Mello A."/>
            <person name="Molinier V."/>
            <person name="Miyauchi S."/>
            <person name="Poulain J."/>
            <person name="Riccioni C."/>
            <person name="Rubini A."/>
            <person name="Sitrit Y."/>
            <person name="Splivallo R."/>
            <person name="Traeger S."/>
            <person name="Wang M."/>
            <person name="Zifcakova L."/>
            <person name="Wipf D."/>
            <person name="Zambonelli A."/>
            <person name="Paolocci F."/>
            <person name="Nowrousian M."/>
            <person name="Ottonello S."/>
            <person name="Baldrian P."/>
            <person name="Spatafora J.W."/>
            <person name="Henrissat B."/>
            <person name="Nagy L.G."/>
            <person name="Aury J.M."/>
            <person name="Wincker P."/>
            <person name="Grigoriev I.V."/>
            <person name="Bonfante P."/>
            <person name="Martin F.M."/>
        </authorList>
    </citation>
    <scope>NUCLEOTIDE SEQUENCE [LARGE SCALE GENOMIC DNA]</scope>
    <source>
        <strain evidence="7 8">CCBAS932</strain>
    </source>
</reference>
<dbReference type="GO" id="GO:0012505">
    <property type="term" value="C:endomembrane system"/>
    <property type="evidence" value="ECO:0007669"/>
    <property type="project" value="UniProtKB-SubCell"/>
</dbReference>
<evidence type="ECO:0000256" key="4">
    <source>
        <dbReference type="ARBA" id="ARBA00023136"/>
    </source>
</evidence>
<feature type="transmembrane region" description="Helical" evidence="5">
    <location>
        <begin position="203"/>
        <end position="223"/>
    </location>
</feature>
<dbReference type="InterPro" id="IPR019402">
    <property type="entry name" value="CWH43_N"/>
</dbReference>
<evidence type="ECO:0000313" key="7">
    <source>
        <dbReference type="EMBL" id="RPB12902.1"/>
    </source>
</evidence>
<evidence type="ECO:0000256" key="5">
    <source>
        <dbReference type="SAM" id="Phobius"/>
    </source>
</evidence>
<sequence length="260" mass="29510">MSLPEINEKQSCIETEKRRFPYWICPVVCAFVWFVMNWVLMITWLAQGSPVYKSMGGGQTVAYISDIGASMLKPLFVIGCTVTSITFFSSLYAIHRNQRRLETSVDIAAIGAGGLGAVSLILLSIFDTASFPRFHNGFLCLFMLGVIFSAVFTTLSYRVLGTAFIERAVLKTSYQIKQWIVIIEVPLTIAMAVLMIIDKDNIAAVLEWLISFVFTAYVLSFYLELRPRSRTMEGKELLRERSLWERRNRRPISVITSMKV</sequence>
<comment type="subcellular location">
    <subcellularLocation>
        <location evidence="1">Endomembrane system</location>
        <topology evidence="1">Multi-pass membrane protein</topology>
    </subcellularLocation>
</comment>
<protein>
    <recommendedName>
        <fullName evidence="6">CWH43-like N-terminal domain-containing protein</fullName>
    </recommendedName>
</protein>
<proteinExistence type="predicted"/>
<dbReference type="InterPro" id="IPR050911">
    <property type="entry name" value="DRAM/TMEM150_Autophagy_Mod"/>
</dbReference>
<evidence type="ECO:0000256" key="3">
    <source>
        <dbReference type="ARBA" id="ARBA00022989"/>
    </source>
</evidence>
<feature type="transmembrane region" description="Helical" evidence="5">
    <location>
        <begin position="75"/>
        <end position="95"/>
    </location>
</feature>
<keyword evidence="2 5" id="KW-0812">Transmembrane</keyword>
<name>A0A3N4KUE6_9PEZI</name>
<feature type="transmembrane region" description="Helical" evidence="5">
    <location>
        <begin position="107"/>
        <end position="126"/>
    </location>
</feature>
<dbReference type="GO" id="GO:0005886">
    <property type="term" value="C:plasma membrane"/>
    <property type="evidence" value="ECO:0007669"/>
    <property type="project" value="TreeGrafter"/>
</dbReference>
<dbReference type="PANTHER" id="PTHR21324">
    <property type="entry name" value="FASTING-INDUCIBLE INTEGRAL MEMBRANE PROTEIN TM6P1-RELATED"/>
    <property type="match status" value="1"/>
</dbReference>
<gene>
    <name evidence="7" type="ORF">P167DRAFT_553422</name>
</gene>
<dbReference type="AlphaFoldDB" id="A0A3N4KUE6"/>
<evidence type="ECO:0000313" key="8">
    <source>
        <dbReference type="Proteomes" id="UP000277580"/>
    </source>
</evidence>
<dbReference type="Pfam" id="PF10277">
    <property type="entry name" value="Frag1"/>
    <property type="match status" value="1"/>
</dbReference>
<feature type="domain" description="CWH43-like N-terminal" evidence="6">
    <location>
        <begin position="22"/>
        <end position="227"/>
    </location>
</feature>
<keyword evidence="8" id="KW-1185">Reference proteome</keyword>
<dbReference type="EMBL" id="ML119126">
    <property type="protein sequence ID" value="RPB12902.1"/>
    <property type="molecule type" value="Genomic_DNA"/>
</dbReference>
<dbReference type="PANTHER" id="PTHR21324:SF2">
    <property type="entry name" value="EG:22E5.9 PROTEIN"/>
    <property type="match status" value="1"/>
</dbReference>
<organism evidence="7 8">
    <name type="scientific">Morchella conica CCBAS932</name>
    <dbReference type="NCBI Taxonomy" id="1392247"/>
    <lineage>
        <taxon>Eukaryota</taxon>
        <taxon>Fungi</taxon>
        <taxon>Dikarya</taxon>
        <taxon>Ascomycota</taxon>
        <taxon>Pezizomycotina</taxon>
        <taxon>Pezizomycetes</taxon>
        <taxon>Pezizales</taxon>
        <taxon>Morchellaceae</taxon>
        <taxon>Morchella</taxon>
    </lineage>
</organism>
<dbReference type="OrthoDB" id="10032492at2759"/>
<dbReference type="Proteomes" id="UP000277580">
    <property type="component" value="Unassembled WGS sequence"/>
</dbReference>
<keyword evidence="3 5" id="KW-1133">Transmembrane helix</keyword>
<evidence type="ECO:0000256" key="1">
    <source>
        <dbReference type="ARBA" id="ARBA00004127"/>
    </source>
</evidence>
<keyword evidence="4 5" id="KW-0472">Membrane</keyword>
<dbReference type="FunCoup" id="A0A3N4KUE6">
    <property type="interactions" value="49"/>
</dbReference>
<feature type="transmembrane region" description="Helical" evidence="5">
    <location>
        <begin position="179"/>
        <end position="197"/>
    </location>
</feature>
<feature type="transmembrane region" description="Helical" evidence="5">
    <location>
        <begin position="20"/>
        <end position="46"/>
    </location>
</feature>
<evidence type="ECO:0000259" key="6">
    <source>
        <dbReference type="Pfam" id="PF10277"/>
    </source>
</evidence>
<accession>A0A3N4KUE6</accession>